<dbReference type="AlphaFoldDB" id="A0A176RWH3"/>
<keyword evidence="5 7" id="KW-1133">Transmembrane helix</keyword>
<keyword evidence="6 7" id="KW-0472">Membrane</keyword>
<sequence length="347" mass="39181">MEGMFYSTQDVWTWWIAIYLFLGGLGGALVVISCLTNMYIKPHKDLVIWANLSSFAMLSVGSLMLFIHLLDYWAVIHVLNPMILVTKPDAWIAWGTQFIVWMMVWSIVYSLPYMLKTDFWTKMPVVGTILGWFAWVGKFPPFLHNLIGWLAIINGIGTVLYTGLLLQSFPAVALWHNPGVPLLFIISAFSTAMAFLLLVLYLAIKQEEDHELRVFYERTDVILIGIELLIIFVFFHFTTYGLESARHTAAILWDDMGWIVGFIGFGLIVPFLIEFRGITKGWNSAAPVVLAAVLVLGGGYLLRHYFMYAGTYERPYPAVNSLMQHSQAEPAPTVEKVAAVPKQKGDS</sequence>
<feature type="transmembrane region" description="Helical" evidence="7">
    <location>
        <begin position="90"/>
        <end position="111"/>
    </location>
</feature>
<evidence type="ECO:0000313" key="8">
    <source>
        <dbReference type="EMBL" id="OAD20075.1"/>
    </source>
</evidence>
<dbReference type="GO" id="GO:0005886">
    <property type="term" value="C:plasma membrane"/>
    <property type="evidence" value="ECO:0007669"/>
    <property type="project" value="UniProtKB-SubCell"/>
</dbReference>
<name>A0A176RWH3_9GAMM</name>
<keyword evidence="3" id="KW-1003">Cell membrane</keyword>
<dbReference type="InterPro" id="IPR052049">
    <property type="entry name" value="Electron_transfer_protein"/>
</dbReference>
<dbReference type="InterPro" id="IPR005614">
    <property type="entry name" value="NrfD-like"/>
</dbReference>
<feature type="transmembrane region" description="Helical" evidence="7">
    <location>
        <begin position="12"/>
        <end position="35"/>
    </location>
</feature>
<comment type="similarity">
    <text evidence="2">Belongs to the NrfD family.</text>
</comment>
<dbReference type="PANTHER" id="PTHR34856:SF2">
    <property type="entry name" value="PROTEIN NRFD"/>
    <property type="match status" value="1"/>
</dbReference>
<dbReference type="EMBL" id="LUTY01002561">
    <property type="protein sequence ID" value="OAD20075.1"/>
    <property type="molecule type" value="Genomic_DNA"/>
</dbReference>
<evidence type="ECO:0000256" key="7">
    <source>
        <dbReference type="SAM" id="Phobius"/>
    </source>
</evidence>
<evidence type="ECO:0000256" key="4">
    <source>
        <dbReference type="ARBA" id="ARBA00022692"/>
    </source>
</evidence>
<evidence type="ECO:0000256" key="2">
    <source>
        <dbReference type="ARBA" id="ARBA00008929"/>
    </source>
</evidence>
<proteinExistence type="inferred from homology"/>
<feature type="transmembrane region" description="Helical" evidence="7">
    <location>
        <begin position="47"/>
        <end position="70"/>
    </location>
</feature>
<feature type="transmembrane region" description="Helical" evidence="7">
    <location>
        <begin position="285"/>
        <end position="302"/>
    </location>
</feature>
<feature type="transmembrane region" description="Helical" evidence="7">
    <location>
        <begin position="252"/>
        <end position="273"/>
    </location>
</feature>
<dbReference type="Proteomes" id="UP000076962">
    <property type="component" value="Unassembled WGS sequence"/>
</dbReference>
<dbReference type="Pfam" id="PF03916">
    <property type="entry name" value="NrfD"/>
    <property type="match status" value="1"/>
</dbReference>
<feature type="transmembrane region" description="Helical" evidence="7">
    <location>
        <begin position="178"/>
        <end position="201"/>
    </location>
</feature>
<gene>
    <name evidence="8" type="ORF">THIOM_004245</name>
</gene>
<keyword evidence="9" id="KW-1185">Reference proteome</keyword>
<evidence type="ECO:0000256" key="6">
    <source>
        <dbReference type="ARBA" id="ARBA00023136"/>
    </source>
</evidence>
<protein>
    <submittedName>
        <fullName evidence="8">Polysulfide reductase NrfD</fullName>
    </submittedName>
</protein>
<comment type="caution">
    <text evidence="8">The sequence shown here is derived from an EMBL/GenBank/DDBJ whole genome shotgun (WGS) entry which is preliminary data.</text>
</comment>
<reference evidence="8 9" key="1">
    <citation type="submission" date="2016-05" db="EMBL/GenBank/DDBJ databases">
        <title>Single-cell genome of chain-forming Candidatus Thiomargarita nelsonii and comparison to other large sulfur-oxidizing bacteria.</title>
        <authorList>
            <person name="Winkel M."/>
            <person name="Salman V."/>
            <person name="Woyke T."/>
            <person name="Schulz-Vogt H."/>
            <person name="Richter M."/>
            <person name="Flood B."/>
            <person name="Bailey J."/>
            <person name="Amann R."/>
            <person name="Mussmann M."/>
        </authorList>
    </citation>
    <scope>NUCLEOTIDE SEQUENCE [LARGE SCALE GENOMIC DNA]</scope>
    <source>
        <strain evidence="8 9">THI036</strain>
    </source>
</reference>
<evidence type="ECO:0000256" key="5">
    <source>
        <dbReference type="ARBA" id="ARBA00022989"/>
    </source>
</evidence>
<dbReference type="PANTHER" id="PTHR34856">
    <property type="entry name" value="PROTEIN NRFD"/>
    <property type="match status" value="1"/>
</dbReference>
<evidence type="ECO:0000256" key="1">
    <source>
        <dbReference type="ARBA" id="ARBA00004651"/>
    </source>
</evidence>
<evidence type="ECO:0000313" key="9">
    <source>
        <dbReference type="Proteomes" id="UP000076962"/>
    </source>
</evidence>
<organism evidence="8 9">
    <name type="scientific">Candidatus Thiomargarita nelsonii</name>
    <dbReference type="NCBI Taxonomy" id="1003181"/>
    <lineage>
        <taxon>Bacteria</taxon>
        <taxon>Pseudomonadati</taxon>
        <taxon>Pseudomonadota</taxon>
        <taxon>Gammaproteobacteria</taxon>
        <taxon>Thiotrichales</taxon>
        <taxon>Thiotrichaceae</taxon>
        <taxon>Thiomargarita</taxon>
    </lineage>
</organism>
<feature type="transmembrane region" description="Helical" evidence="7">
    <location>
        <begin position="221"/>
        <end position="240"/>
    </location>
</feature>
<accession>A0A176RWH3</accession>
<feature type="transmembrane region" description="Helical" evidence="7">
    <location>
        <begin position="146"/>
        <end position="166"/>
    </location>
</feature>
<evidence type="ECO:0000256" key="3">
    <source>
        <dbReference type="ARBA" id="ARBA00022475"/>
    </source>
</evidence>
<dbReference type="Gene3D" id="1.20.1630.10">
    <property type="entry name" value="Formate dehydrogenase/DMSO reductase domain"/>
    <property type="match status" value="1"/>
</dbReference>
<keyword evidence="4 7" id="KW-0812">Transmembrane</keyword>
<comment type="subcellular location">
    <subcellularLocation>
        <location evidence="1">Cell membrane</location>
        <topology evidence="1">Multi-pass membrane protein</topology>
    </subcellularLocation>
</comment>